<keyword evidence="3" id="KW-1185">Reference proteome</keyword>
<dbReference type="Proteomes" id="UP001157006">
    <property type="component" value="Chromosome 1S"/>
</dbReference>
<evidence type="ECO:0000313" key="3">
    <source>
        <dbReference type="Proteomes" id="UP001157006"/>
    </source>
</evidence>
<proteinExistence type="predicted"/>
<organism evidence="2 3">
    <name type="scientific">Vicia faba</name>
    <name type="common">Broad bean</name>
    <name type="synonym">Faba vulgaris</name>
    <dbReference type="NCBI Taxonomy" id="3906"/>
    <lineage>
        <taxon>Eukaryota</taxon>
        <taxon>Viridiplantae</taxon>
        <taxon>Streptophyta</taxon>
        <taxon>Embryophyta</taxon>
        <taxon>Tracheophyta</taxon>
        <taxon>Spermatophyta</taxon>
        <taxon>Magnoliopsida</taxon>
        <taxon>eudicotyledons</taxon>
        <taxon>Gunneridae</taxon>
        <taxon>Pentapetalae</taxon>
        <taxon>rosids</taxon>
        <taxon>fabids</taxon>
        <taxon>Fabales</taxon>
        <taxon>Fabaceae</taxon>
        <taxon>Papilionoideae</taxon>
        <taxon>50 kb inversion clade</taxon>
        <taxon>NPAAA clade</taxon>
        <taxon>Hologalegina</taxon>
        <taxon>IRL clade</taxon>
        <taxon>Fabeae</taxon>
        <taxon>Vicia</taxon>
    </lineage>
</organism>
<feature type="compositionally biased region" description="Polar residues" evidence="1">
    <location>
        <begin position="9"/>
        <end position="20"/>
    </location>
</feature>
<evidence type="ECO:0000313" key="2">
    <source>
        <dbReference type="EMBL" id="CAI8593758.1"/>
    </source>
</evidence>
<name>A0AAV0Z9J7_VICFA</name>
<gene>
    <name evidence="2" type="ORF">VFH_I107640</name>
</gene>
<protein>
    <submittedName>
        <fullName evidence="2">Uncharacterized protein</fullName>
    </submittedName>
</protein>
<accession>A0AAV0Z9J7</accession>
<dbReference type="EMBL" id="OX451735">
    <property type="protein sequence ID" value="CAI8593758.1"/>
    <property type="molecule type" value="Genomic_DNA"/>
</dbReference>
<evidence type="ECO:0000256" key="1">
    <source>
        <dbReference type="SAM" id="MobiDB-lite"/>
    </source>
</evidence>
<dbReference type="AlphaFoldDB" id="A0AAV0Z9J7"/>
<sequence>MALNRTRRLQPQDQREPTSQFRFRRKSTQIALSLLISYFDISAASSHCFEKDLVMVLAYYRSISVRGVWQQVLEEYEDRTSCPYHSKPHHPFHKTDNCHIPLDEMMHYFEWYAQDTLKCSLESSFVSIDPARVVSIWNGFRKWMKDYSNIIQAFYHLEATKKHKAWLTSQAPTPLHFCLPTPELEIPKEFVASSMDAQPSDVATSELLVSGKSVVEDGSSSGLLKNIVEENPSKITETLDELKKTNELIQTHLDKPDERVDFHDSFITLHANMMKDFMARIMLAPPPNP</sequence>
<feature type="region of interest" description="Disordered" evidence="1">
    <location>
        <begin position="1"/>
        <end position="20"/>
    </location>
</feature>
<reference evidence="2 3" key="1">
    <citation type="submission" date="2023-01" db="EMBL/GenBank/DDBJ databases">
        <authorList>
            <person name="Kreplak J."/>
        </authorList>
    </citation>
    <scope>NUCLEOTIDE SEQUENCE [LARGE SCALE GENOMIC DNA]</scope>
</reference>